<feature type="compositionally biased region" description="Polar residues" evidence="2">
    <location>
        <begin position="36"/>
        <end position="47"/>
    </location>
</feature>
<keyword evidence="5" id="KW-1185">Reference proteome</keyword>
<feature type="region of interest" description="Disordered" evidence="2">
    <location>
        <begin position="209"/>
        <end position="267"/>
    </location>
</feature>
<accession>A0AAV9X1F9</accession>
<dbReference type="GO" id="GO:0006887">
    <property type="term" value="P:exocytosis"/>
    <property type="evidence" value="ECO:0007669"/>
    <property type="project" value="TreeGrafter"/>
</dbReference>
<comment type="caution">
    <text evidence="4">The sequence shown here is derived from an EMBL/GenBank/DDBJ whole genome shotgun (WGS) entry which is preliminary data.</text>
</comment>
<dbReference type="AlphaFoldDB" id="A0AAV9X1F9"/>
<sequence length="348" mass="37387">MGWFSKKDKKETATSPDTAPANPYSAPPPAYDSGANTKTYTDTKSNMSGGYGQSAGAYSAAAKPASSNPYAVGGGATGANPYAAKPAAPTNDTYGSGGGYGNYGNQGTGGGYGSTQATAEDEEEEDADQLKVQIRATKIESVNSTRNALRAAARAEEVGRDTLERLGHQGEQLHNTEKNLDLAKAHGEQAEDQISHINRVNRSMFVPVAGSPFGRAKRAQEEEDKIMARHQQQKDTRAATNASGYEGKQAMKGLRPMGAPMGAPRQKMSLAEKAKYQFEADEEDDAMEDEIDDNLHQLGGAIGRLNMLAKATGNEVDRQNDILKRLDKKTDVIDTQLKKNTHRMEKIK</sequence>
<dbReference type="EMBL" id="JAVHJO010000012">
    <property type="protein sequence ID" value="KAK6531924.1"/>
    <property type="molecule type" value="Genomic_DNA"/>
</dbReference>
<feature type="domain" description="T-SNARE coiled-coil homology" evidence="3">
    <location>
        <begin position="285"/>
        <end position="347"/>
    </location>
</feature>
<dbReference type="SUPFAM" id="SSF58038">
    <property type="entry name" value="SNARE fusion complex"/>
    <property type="match status" value="2"/>
</dbReference>
<name>A0AAV9X1F9_9PEZI</name>
<evidence type="ECO:0000259" key="3">
    <source>
        <dbReference type="PROSITE" id="PS50192"/>
    </source>
</evidence>
<dbReference type="GO" id="GO:0005886">
    <property type="term" value="C:plasma membrane"/>
    <property type="evidence" value="ECO:0007669"/>
    <property type="project" value="TreeGrafter"/>
</dbReference>
<evidence type="ECO:0000256" key="1">
    <source>
        <dbReference type="ARBA" id="ARBA00009480"/>
    </source>
</evidence>
<dbReference type="SMART" id="SM00397">
    <property type="entry name" value="t_SNARE"/>
    <property type="match status" value="2"/>
</dbReference>
<dbReference type="Gene3D" id="1.20.5.110">
    <property type="match status" value="2"/>
</dbReference>
<dbReference type="CDD" id="cd15886">
    <property type="entry name" value="SNARE_SEC9N"/>
    <property type="match status" value="1"/>
</dbReference>
<evidence type="ECO:0000313" key="5">
    <source>
        <dbReference type="Proteomes" id="UP001365542"/>
    </source>
</evidence>
<protein>
    <submittedName>
        <fullName evidence="4">Protein transport protein S9 plasma membrane t-SNARE</fullName>
    </submittedName>
</protein>
<dbReference type="GO" id="GO:0006906">
    <property type="term" value="P:vesicle fusion"/>
    <property type="evidence" value="ECO:0007669"/>
    <property type="project" value="TreeGrafter"/>
</dbReference>
<proteinExistence type="inferred from homology"/>
<dbReference type="InterPro" id="IPR000727">
    <property type="entry name" value="T_SNARE_dom"/>
</dbReference>
<reference evidence="4 5" key="1">
    <citation type="submission" date="2019-10" db="EMBL/GenBank/DDBJ databases">
        <authorList>
            <person name="Palmer J.M."/>
        </authorList>
    </citation>
    <scope>NUCLEOTIDE SEQUENCE [LARGE SCALE GENOMIC DNA]</scope>
    <source>
        <strain evidence="4 5">TWF694</strain>
    </source>
</reference>
<dbReference type="GO" id="GO:0019905">
    <property type="term" value="F:syntaxin binding"/>
    <property type="evidence" value="ECO:0007669"/>
    <property type="project" value="TreeGrafter"/>
</dbReference>
<feature type="compositionally biased region" description="Basic and acidic residues" evidence="2">
    <location>
        <begin position="1"/>
        <end position="12"/>
    </location>
</feature>
<gene>
    <name evidence="4" type="primary">SEC9</name>
    <name evidence="4" type="ORF">TWF694_003088</name>
</gene>
<dbReference type="Proteomes" id="UP001365542">
    <property type="component" value="Unassembled WGS sequence"/>
</dbReference>
<evidence type="ECO:0000313" key="4">
    <source>
        <dbReference type="EMBL" id="KAK6531924.1"/>
    </source>
</evidence>
<dbReference type="GO" id="GO:0005484">
    <property type="term" value="F:SNAP receptor activity"/>
    <property type="evidence" value="ECO:0007669"/>
    <property type="project" value="TreeGrafter"/>
</dbReference>
<dbReference type="PROSITE" id="PS50192">
    <property type="entry name" value="T_SNARE"/>
    <property type="match status" value="1"/>
</dbReference>
<evidence type="ECO:0000256" key="2">
    <source>
        <dbReference type="SAM" id="MobiDB-lite"/>
    </source>
</evidence>
<organism evidence="4 5">
    <name type="scientific">Orbilia ellipsospora</name>
    <dbReference type="NCBI Taxonomy" id="2528407"/>
    <lineage>
        <taxon>Eukaryota</taxon>
        <taxon>Fungi</taxon>
        <taxon>Dikarya</taxon>
        <taxon>Ascomycota</taxon>
        <taxon>Pezizomycotina</taxon>
        <taxon>Orbiliomycetes</taxon>
        <taxon>Orbiliales</taxon>
        <taxon>Orbiliaceae</taxon>
        <taxon>Orbilia</taxon>
    </lineage>
</organism>
<dbReference type="GO" id="GO:0031201">
    <property type="term" value="C:SNARE complex"/>
    <property type="evidence" value="ECO:0007669"/>
    <property type="project" value="TreeGrafter"/>
</dbReference>
<comment type="similarity">
    <text evidence="1">Belongs to the SNAP-25 family.</text>
</comment>
<dbReference type="PANTHER" id="PTHR19305">
    <property type="entry name" value="SYNAPTOSOMAL ASSOCIATED PROTEIN"/>
    <property type="match status" value="1"/>
</dbReference>
<feature type="compositionally biased region" description="Low complexity" evidence="2">
    <location>
        <begin position="54"/>
        <end position="71"/>
    </location>
</feature>
<feature type="region of interest" description="Disordered" evidence="2">
    <location>
        <begin position="1"/>
        <end position="130"/>
    </location>
</feature>
<dbReference type="CDD" id="cd15857">
    <property type="entry name" value="SNARE_SEC9C"/>
    <property type="match status" value="1"/>
</dbReference>
<feature type="compositionally biased region" description="Gly residues" evidence="2">
    <location>
        <begin position="95"/>
        <end position="113"/>
    </location>
</feature>
<dbReference type="PANTHER" id="PTHR19305:SF9">
    <property type="entry name" value="SYNAPTOSOMAL-ASSOCIATED PROTEIN 29"/>
    <property type="match status" value="1"/>
</dbReference>